<dbReference type="EMBL" id="BAAADD010000001">
    <property type="protein sequence ID" value="GAA0556157.1"/>
    <property type="molecule type" value="Genomic_DNA"/>
</dbReference>
<comment type="caution">
    <text evidence="1">The sequence shown here is derived from an EMBL/GenBank/DDBJ whole genome shotgun (WGS) entry which is preliminary data.</text>
</comment>
<evidence type="ECO:0000313" key="1">
    <source>
        <dbReference type="EMBL" id="GAA0556157.1"/>
    </source>
</evidence>
<organism evidence="1 2">
    <name type="scientific">Rhizomicrobium electricum</name>
    <dbReference type="NCBI Taxonomy" id="480070"/>
    <lineage>
        <taxon>Bacteria</taxon>
        <taxon>Pseudomonadati</taxon>
        <taxon>Pseudomonadota</taxon>
        <taxon>Alphaproteobacteria</taxon>
        <taxon>Micropepsales</taxon>
        <taxon>Micropepsaceae</taxon>
        <taxon>Rhizomicrobium</taxon>
    </lineage>
</organism>
<reference evidence="1 2" key="1">
    <citation type="journal article" date="2019" name="Int. J. Syst. Evol. Microbiol.">
        <title>The Global Catalogue of Microorganisms (GCM) 10K type strain sequencing project: providing services to taxonomists for standard genome sequencing and annotation.</title>
        <authorList>
            <consortium name="The Broad Institute Genomics Platform"/>
            <consortium name="The Broad Institute Genome Sequencing Center for Infectious Disease"/>
            <person name="Wu L."/>
            <person name="Ma J."/>
        </authorList>
    </citation>
    <scope>NUCLEOTIDE SEQUENCE [LARGE SCALE GENOMIC DNA]</scope>
    <source>
        <strain evidence="1 2">JCM 15089</strain>
    </source>
</reference>
<dbReference type="Proteomes" id="UP001499951">
    <property type="component" value="Unassembled WGS sequence"/>
</dbReference>
<name>A0ABN1DZJ5_9PROT</name>
<keyword evidence="2" id="KW-1185">Reference proteome</keyword>
<dbReference type="RefSeq" id="WP_166930323.1">
    <property type="nucleotide sequence ID" value="NZ_BAAADD010000001.1"/>
</dbReference>
<gene>
    <name evidence="1" type="ORF">GCM10008942_00790</name>
</gene>
<proteinExistence type="predicted"/>
<accession>A0ABN1DZJ5</accession>
<sequence length="109" mass="11906">MALCFTRSDTDTLKIRCQGCRGSATISRQDIDDLFAGKKETIKVRLLSYGPPSATDESGANYMNFKLDLDNKQLRTRLTKALGAERAKPLVVKGVAMGKVPSASRRGAR</sequence>
<protein>
    <submittedName>
        <fullName evidence="1">Uncharacterized protein</fullName>
    </submittedName>
</protein>
<evidence type="ECO:0000313" key="2">
    <source>
        <dbReference type="Proteomes" id="UP001499951"/>
    </source>
</evidence>